<feature type="transmembrane region" description="Helical" evidence="7">
    <location>
        <begin position="95"/>
        <end position="114"/>
    </location>
</feature>
<keyword evidence="3" id="KW-1003">Cell membrane</keyword>
<feature type="transmembrane region" description="Helical" evidence="7">
    <location>
        <begin position="177"/>
        <end position="210"/>
    </location>
</feature>
<dbReference type="GO" id="GO:0005886">
    <property type="term" value="C:plasma membrane"/>
    <property type="evidence" value="ECO:0007669"/>
    <property type="project" value="UniProtKB-SubCell"/>
</dbReference>
<keyword evidence="6 7" id="KW-0472">Membrane</keyword>
<feature type="transmembrane region" description="Helical" evidence="7">
    <location>
        <begin position="146"/>
        <end position="165"/>
    </location>
</feature>
<reference evidence="10 11" key="1">
    <citation type="journal article" date="2016" name="Nat. Commun.">
        <title>Thousands of microbial genomes shed light on interconnected biogeochemical processes in an aquifer system.</title>
        <authorList>
            <person name="Anantharaman K."/>
            <person name="Brown C.T."/>
            <person name="Hug L.A."/>
            <person name="Sharon I."/>
            <person name="Castelle C.J."/>
            <person name="Probst A.J."/>
            <person name="Thomas B.C."/>
            <person name="Singh A."/>
            <person name="Wilkins M.J."/>
            <person name="Karaoz U."/>
            <person name="Brodie E.L."/>
            <person name="Williams K.H."/>
            <person name="Hubbard S.S."/>
            <person name="Banfield J.F."/>
        </authorList>
    </citation>
    <scope>NUCLEOTIDE SEQUENCE [LARGE SCALE GENOMIC DNA]</scope>
</reference>
<proteinExistence type="inferred from homology"/>
<dbReference type="PANTHER" id="PTHR30487:SF0">
    <property type="entry name" value="PREPILIN LEADER PEPTIDASE_N-METHYLTRANSFERASE-RELATED"/>
    <property type="match status" value="1"/>
</dbReference>
<evidence type="ECO:0000256" key="5">
    <source>
        <dbReference type="ARBA" id="ARBA00022989"/>
    </source>
</evidence>
<feature type="transmembrane region" description="Helical" evidence="7">
    <location>
        <begin position="222"/>
        <end position="245"/>
    </location>
</feature>
<organism evidence="10 11">
    <name type="scientific">Candidatus Uhrbacteria bacterium RIFOXYB2_FULL_57_15</name>
    <dbReference type="NCBI Taxonomy" id="1802422"/>
    <lineage>
        <taxon>Bacteria</taxon>
        <taxon>Candidatus Uhriibacteriota</taxon>
    </lineage>
</organism>
<dbReference type="InterPro" id="IPR010627">
    <property type="entry name" value="Prepilin_pept_A24_N"/>
</dbReference>
<evidence type="ECO:0000256" key="4">
    <source>
        <dbReference type="ARBA" id="ARBA00022692"/>
    </source>
</evidence>
<gene>
    <name evidence="10" type="ORF">A2304_01140</name>
</gene>
<feature type="transmembrane region" description="Helical" evidence="7">
    <location>
        <begin position="6"/>
        <end position="23"/>
    </location>
</feature>
<dbReference type="PANTHER" id="PTHR30487">
    <property type="entry name" value="TYPE 4 PREPILIN-LIKE PROTEINS LEADER PEPTIDE-PROCESSING ENZYME"/>
    <property type="match status" value="1"/>
</dbReference>
<evidence type="ECO:0000313" key="11">
    <source>
        <dbReference type="Proteomes" id="UP000176501"/>
    </source>
</evidence>
<feature type="transmembrane region" description="Helical" evidence="7">
    <location>
        <begin position="66"/>
        <end position="89"/>
    </location>
</feature>
<dbReference type="EMBL" id="MGFE01000016">
    <property type="protein sequence ID" value="OGL98767.1"/>
    <property type="molecule type" value="Genomic_DNA"/>
</dbReference>
<dbReference type="GO" id="GO:0004190">
    <property type="term" value="F:aspartic-type endopeptidase activity"/>
    <property type="evidence" value="ECO:0007669"/>
    <property type="project" value="InterPro"/>
</dbReference>
<comment type="subcellular location">
    <subcellularLocation>
        <location evidence="1">Cell membrane</location>
        <topology evidence="1">Multi-pass membrane protein</topology>
    </subcellularLocation>
</comment>
<keyword evidence="5 7" id="KW-1133">Transmembrane helix</keyword>
<name>A0A1F7W989_9BACT</name>
<evidence type="ECO:0000256" key="7">
    <source>
        <dbReference type="SAM" id="Phobius"/>
    </source>
</evidence>
<evidence type="ECO:0008006" key="12">
    <source>
        <dbReference type="Google" id="ProtNLM"/>
    </source>
</evidence>
<dbReference type="GO" id="GO:0006465">
    <property type="term" value="P:signal peptide processing"/>
    <property type="evidence" value="ECO:0007669"/>
    <property type="project" value="TreeGrafter"/>
</dbReference>
<dbReference type="InterPro" id="IPR050882">
    <property type="entry name" value="Prepilin_peptidase/N-MTase"/>
</dbReference>
<evidence type="ECO:0000256" key="6">
    <source>
        <dbReference type="ARBA" id="ARBA00023136"/>
    </source>
</evidence>
<comment type="similarity">
    <text evidence="2">Belongs to the peptidase A24 family.</text>
</comment>
<evidence type="ECO:0000256" key="3">
    <source>
        <dbReference type="ARBA" id="ARBA00022475"/>
    </source>
</evidence>
<dbReference type="Gene3D" id="1.20.120.1220">
    <property type="match status" value="1"/>
</dbReference>
<dbReference type="Pfam" id="PF06750">
    <property type="entry name" value="A24_N_bact"/>
    <property type="match status" value="1"/>
</dbReference>
<dbReference type="Proteomes" id="UP000176501">
    <property type="component" value="Unassembled WGS sequence"/>
</dbReference>
<feature type="domain" description="Prepilin type IV endopeptidase peptidase" evidence="8">
    <location>
        <begin position="102"/>
        <end position="206"/>
    </location>
</feature>
<sequence>MLVPAIVFLAGLCAGSFLNVVILRTREGTSFVGGRSRCAACAVELGPSELVPVLSYLALRGRCRHCAVPLSIQYPLVEFVTGVLCLALFVHADSWMMFVRDIVFVAFLTVLFVYDLRYMEILDRFTVPAMGIALLSNIYLGSDPRSLVMGAGVLGGFFLAQYAISKGRWIGAGDIRMGFLMGFMLGFSHAIAALFLAYLGGALFGVALIALKRADGKTPIPFGSFLAVATVTVLLFGNQLVDWYLGLLLG</sequence>
<evidence type="ECO:0000259" key="9">
    <source>
        <dbReference type="Pfam" id="PF06750"/>
    </source>
</evidence>
<evidence type="ECO:0000256" key="1">
    <source>
        <dbReference type="ARBA" id="ARBA00004651"/>
    </source>
</evidence>
<evidence type="ECO:0000259" key="8">
    <source>
        <dbReference type="Pfam" id="PF01478"/>
    </source>
</evidence>
<protein>
    <recommendedName>
        <fullName evidence="12">Prepilin peptidase</fullName>
    </recommendedName>
</protein>
<evidence type="ECO:0000256" key="2">
    <source>
        <dbReference type="ARBA" id="ARBA00005801"/>
    </source>
</evidence>
<comment type="caution">
    <text evidence="10">The sequence shown here is derived from an EMBL/GenBank/DDBJ whole genome shotgun (WGS) entry which is preliminary data.</text>
</comment>
<accession>A0A1F7W989</accession>
<evidence type="ECO:0000313" key="10">
    <source>
        <dbReference type="EMBL" id="OGL98767.1"/>
    </source>
</evidence>
<dbReference type="InterPro" id="IPR000045">
    <property type="entry name" value="Prepilin_IV_endopep_pep"/>
</dbReference>
<feature type="domain" description="Prepilin peptidase A24 N-terminal" evidence="9">
    <location>
        <begin position="10"/>
        <end position="91"/>
    </location>
</feature>
<dbReference type="AlphaFoldDB" id="A0A1F7W989"/>
<keyword evidence="4 7" id="KW-0812">Transmembrane</keyword>
<dbReference type="Pfam" id="PF01478">
    <property type="entry name" value="Peptidase_A24"/>
    <property type="match status" value="1"/>
</dbReference>